<protein>
    <submittedName>
        <fullName evidence="2">Uncharacterized protein</fullName>
    </submittedName>
</protein>
<reference evidence="2" key="1">
    <citation type="thesis" date="2020" institute="ProQuest LLC" country="789 East Eisenhower Parkway, Ann Arbor, MI, USA">
        <title>Comparative Genomics and Chromosome Evolution.</title>
        <authorList>
            <person name="Mudd A.B."/>
        </authorList>
    </citation>
    <scope>NUCLEOTIDE SEQUENCE</scope>
    <source>
        <strain evidence="2">237g6f4</strain>
        <tissue evidence="2">Blood</tissue>
    </source>
</reference>
<evidence type="ECO:0000313" key="3">
    <source>
        <dbReference type="Proteomes" id="UP000824782"/>
    </source>
</evidence>
<evidence type="ECO:0000256" key="1">
    <source>
        <dbReference type="SAM" id="Phobius"/>
    </source>
</evidence>
<keyword evidence="1" id="KW-0812">Transmembrane</keyword>
<keyword evidence="1" id="KW-1133">Transmembrane helix</keyword>
<keyword evidence="1" id="KW-0472">Membrane</keyword>
<comment type="caution">
    <text evidence="2">The sequence shown here is derived from an EMBL/GenBank/DDBJ whole genome shotgun (WGS) entry which is preliminary data.</text>
</comment>
<dbReference type="Proteomes" id="UP000824782">
    <property type="component" value="Unassembled WGS sequence"/>
</dbReference>
<name>A0AAV7C7B8_ENGPU</name>
<dbReference type="EMBL" id="WNYA01000003">
    <property type="protein sequence ID" value="KAG8580909.1"/>
    <property type="molecule type" value="Genomic_DNA"/>
</dbReference>
<keyword evidence="3" id="KW-1185">Reference proteome</keyword>
<proteinExistence type="predicted"/>
<sequence>MMKVLRVLVFLLLVTTLCSVFIILYKLFVSNPLKKISISFISTDGCLTTLKLDFRIPEVLKQDDGKNW</sequence>
<organism evidence="2 3">
    <name type="scientific">Engystomops pustulosus</name>
    <name type="common">Tungara frog</name>
    <name type="synonym">Physalaemus pustulosus</name>
    <dbReference type="NCBI Taxonomy" id="76066"/>
    <lineage>
        <taxon>Eukaryota</taxon>
        <taxon>Metazoa</taxon>
        <taxon>Chordata</taxon>
        <taxon>Craniata</taxon>
        <taxon>Vertebrata</taxon>
        <taxon>Euteleostomi</taxon>
        <taxon>Amphibia</taxon>
        <taxon>Batrachia</taxon>
        <taxon>Anura</taxon>
        <taxon>Neobatrachia</taxon>
        <taxon>Hyloidea</taxon>
        <taxon>Leptodactylidae</taxon>
        <taxon>Leiuperinae</taxon>
        <taxon>Engystomops</taxon>
    </lineage>
</organism>
<dbReference type="AlphaFoldDB" id="A0AAV7C7B8"/>
<feature type="transmembrane region" description="Helical" evidence="1">
    <location>
        <begin position="7"/>
        <end position="28"/>
    </location>
</feature>
<evidence type="ECO:0000313" key="2">
    <source>
        <dbReference type="EMBL" id="KAG8580909.1"/>
    </source>
</evidence>
<gene>
    <name evidence="2" type="ORF">GDO81_007475</name>
</gene>
<accession>A0AAV7C7B8</accession>